<evidence type="ECO:0000313" key="1">
    <source>
        <dbReference type="EMBL" id="QNN62068.1"/>
    </source>
</evidence>
<dbReference type="RefSeq" id="WP_187554539.1">
    <property type="nucleotide sequence ID" value="NZ_CP060716.1"/>
</dbReference>
<dbReference type="AlphaFoldDB" id="A0A7G9S2J3"/>
<organism evidence="1 2">
    <name type="scientific">Leucobacter denitrificans</name>
    <dbReference type="NCBI Taxonomy" id="683042"/>
    <lineage>
        <taxon>Bacteria</taxon>
        <taxon>Bacillati</taxon>
        <taxon>Actinomycetota</taxon>
        <taxon>Actinomycetes</taxon>
        <taxon>Micrococcales</taxon>
        <taxon>Microbacteriaceae</taxon>
        <taxon>Leucobacter</taxon>
    </lineage>
</organism>
<reference evidence="1 2" key="1">
    <citation type="submission" date="2020-08" db="EMBL/GenBank/DDBJ databases">
        <title>Genome sequence of Leucobacter denitrificans KACC 14055T.</title>
        <authorList>
            <person name="Hyun D.-W."/>
            <person name="Bae J.-W."/>
        </authorList>
    </citation>
    <scope>NUCLEOTIDE SEQUENCE [LARGE SCALE GENOMIC DNA]</scope>
    <source>
        <strain evidence="1 2">KACC 14055</strain>
    </source>
</reference>
<evidence type="ECO:0000313" key="2">
    <source>
        <dbReference type="Proteomes" id="UP000515934"/>
    </source>
</evidence>
<protein>
    <submittedName>
        <fullName evidence="1">Uncharacterized protein</fullName>
    </submittedName>
</protein>
<name>A0A7G9S2J3_9MICO</name>
<sequence length="102" mass="10528">MTDQLQIRDEVLESAGTMMLSATRCMSAGNRAVPNSPISSLTGVGGDIREFLRGVQTGRLALGDAAKTSCEQLAALMNESGSVDCSLAASLPTGFALHGGKR</sequence>
<dbReference type="Proteomes" id="UP000515934">
    <property type="component" value="Chromosome"/>
</dbReference>
<gene>
    <name evidence="1" type="ORF">H9L06_07060</name>
</gene>
<keyword evidence="2" id="KW-1185">Reference proteome</keyword>
<accession>A0A7G9S2J3</accession>
<proteinExistence type="predicted"/>
<dbReference type="KEGG" id="ldn:H9L06_07060"/>
<dbReference type="EMBL" id="CP060716">
    <property type="protein sequence ID" value="QNN62068.1"/>
    <property type="molecule type" value="Genomic_DNA"/>
</dbReference>